<keyword evidence="2 7" id="KW-0813">Transport</keyword>
<dbReference type="Pfam" id="PF00528">
    <property type="entry name" value="BPD_transp_1"/>
    <property type="match status" value="1"/>
</dbReference>
<protein>
    <submittedName>
        <fullName evidence="9">ABC-type transporter, integral membrane subunit</fullName>
    </submittedName>
</protein>
<evidence type="ECO:0000256" key="5">
    <source>
        <dbReference type="ARBA" id="ARBA00022989"/>
    </source>
</evidence>
<keyword evidence="6 7" id="KW-0472">Membrane</keyword>
<dbReference type="SUPFAM" id="SSF161098">
    <property type="entry name" value="MetI-like"/>
    <property type="match status" value="1"/>
</dbReference>
<evidence type="ECO:0000256" key="4">
    <source>
        <dbReference type="ARBA" id="ARBA00022692"/>
    </source>
</evidence>
<comment type="subcellular location">
    <subcellularLocation>
        <location evidence="1 7">Cell membrane</location>
        <topology evidence="1 7">Multi-pass membrane protein</topology>
    </subcellularLocation>
</comment>
<evidence type="ECO:0000256" key="1">
    <source>
        <dbReference type="ARBA" id="ARBA00004651"/>
    </source>
</evidence>
<evidence type="ECO:0000259" key="8">
    <source>
        <dbReference type="PROSITE" id="PS50928"/>
    </source>
</evidence>
<dbReference type="RefSeq" id="WP_081927374.1">
    <property type="nucleotide sequence ID" value="NZ_KN050764.1"/>
</dbReference>
<feature type="transmembrane region" description="Helical" evidence="7">
    <location>
        <begin position="203"/>
        <end position="226"/>
    </location>
</feature>
<dbReference type="STRING" id="398512.Bccel_2006"/>
<dbReference type="EMBL" id="LGTC01000001">
    <property type="protein sequence ID" value="KNY26741.1"/>
    <property type="molecule type" value="Genomic_DNA"/>
</dbReference>
<dbReference type="PANTHER" id="PTHR43744:SF2">
    <property type="entry name" value="ARABINOOLIGOSACCHARIDES TRANSPORT SYSTEM PERMEASE PROTEIN ARAQ"/>
    <property type="match status" value="1"/>
</dbReference>
<evidence type="ECO:0000313" key="10">
    <source>
        <dbReference type="Proteomes" id="UP000036923"/>
    </source>
</evidence>
<dbReference type="Proteomes" id="UP000036923">
    <property type="component" value="Unassembled WGS sequence"/>
</dbReference>
<keyword evidence="3" id="KW-1003">Cell membrane</keyword>
<evidence type="ECO:0000313" key="9">
    <source>
        <dbReference type="EMBL" id="KNY26741.1"/>
    </source>
</evidence>
<dbReference type="AlphaFoldDB" id="A0A0L6JLQ2"/>
<keyword evidence="5 7" id="KW-1133">Transmembrane helix</keyword>
<evidence type="ECO:0000256" key="2">
    <source>
        <dbReference type="ARBA" id="ARBA00022448"/>
    </source>
</evidence>
<feature type="transmembrane region" description="Helical" evidence="7">
    <location>
        <begin position="93"/>
        <end position="116"/>
    </location>
</feature>
<gene>
    <name evidence="9" type="ORF">Bccel_2006</name>
</gene>
<dbReference type="Gene3D" id="1.10.3720.10">
    <property type="entry name" value="MetI-like"/>
    <property type="match status" value="1"/>
</dbReference>
<evidence type="ECO:0000256" key="3">
    <source>
        <dbReference type="ARBA" id="ARBA00022475"/>
    </source>
</evidence>
<keyword evidence="4 7" id="KW-0812">Transmembrane</keyword>
<dbReference type="InterPro" id="IPR000515">
    <property type="entry name" value="MetI-like"/>
</dbReference>
<dbReference type="CDD" id="cd06261">
    <property type="entry name" value="TM_PBP2"/>
    <property type="match status" value="1"/>
</dbReference>
<sequence length="298" mass="32967">MSYSANYSGATAKNLNSNFYTVKKKGRFSIGKTILYIFLTALGVICFLPFYFMIINCTHSSVDIAQKLLLIPGLEFLENYKRMTLLVPIWTGMFNSIMIAVSATVLSGYFGALTSFGFAKYKFKGKEFLFALVLGSLIVPQQIALAGISEVMYSLNLMNNRLALVIPAIANPAMVFFTRYYIQGTVSDSILESARMDGCSEFRIFNSIVIPMIIPSLATMSIFTFVGSWNSYLLPLFILNTQEKFTMPLMAALAKGVYQNDYGAVYSAIAMSMLPIIIVFSFCSKYIISGLTAGAVKE</sequence>
<keyword evidence="10" id="KW-1185">Reference proteome</keyword>
<accession>A0A0L6JLQ2</accession>
<feature type="domain" description="ABC transmembrane type-1" evidence="8">
    <location>
        <begin position="93"/>
        <end position="284"/>
    </location>
</feature>
<organism evidence="9 10">
    <name type="scientific">Pseudobacteroides cellulosolvens ATCC 35603 = DSM 2933</name>
    <dbReference type="NCBI Taxonomy" id="398512"/>
    <lineage>
        <taxon>Bacteria</taxon>
        <taxon>Bacillati</taxon>
        <taxon>Bacillota</taxon>
        <taxon>Clostridia</taxon>
        <taxon>Eubacteriales</taxon>
        <taxon>Oscillospiraceae</taxon>
        <taxon>Pseudobacteroides</taxon>
    </lineage>
</organism>
<feature type="transmembrane region" description="Helical" evidence="7">
    <location>
        <begin position="33"/>
        <end position="54"/>
    </location>
</feature>
<feature type="transmembrane region" description="Helical" evidence="7">
    <location>
        <begin position="161"/>
        <end position="182"/>
    </location>
</feature>
<dbReference type="eggNOG" id="COG0395">
    <property type="taxonomic scope" value="Bacteria"/>
</dbReference>
<evidence type="ECO:0000256" key="6">
    <source>
        <dbReference type="ARBA" id="ARBA00023136"/>
    </source>
</evidence>
<proteinExistence type="inferred from homology"/>
<comment type="similarity">
    <text evidence="7">Belongs to the binding-protein-dependent transport system permease family.</text>
</comment>
<dbReference type="GO" id="GO:0005886">
    <property type="term" value="C:plasma membrane"/>
    <property type="evidence" value="ECO:0007669"/>
    <property type="project" value="UniProtKB-SubCell"/>
</dbReference>
<dbReference type="PANTHER" id="PTHR43744">
    <property type="entry name" value="ABC TRANSPORTER PERMEASE PROTEIN MG189-RELATED-RELATED"/>
    <property type="match status" value="1"/>
</dbReference>
<dbReference type="GO" id="GO:0055085">
    <property type="term" value="P:transmembrane transport"/>
    <property type="evidence" value="ECO:0007669"/>
    <property type="project" value="InterPro"/>
</dbReference>
<evidence type="ECO:0000256" key="7">
    <source>
        <dbReference type="RuleBase" id="RU363032"/>
    </source>
</evidence>
<feature type="transmembrane region" description="Helical" evidence="7">
    <location>
        <begin position="128"/>
        <end position="149"/>
    </location>
</feature>
<dbReference type="PROSITE" id="PS50928">
    <property type="entry name" value="ABC_TM1"/>
    <property type="match status" value="1"/>
</dbReference>
<feature type="transmembrane region" description="Helical" evidence="7">
    <location>
        <begin position="264"/>
        <end position="288"/>
    </location>
</feature>
<dbReference type="InterPro" id="IPR035906">
    <property type="entry name" value="MetI-like_sf"/>
</dbReference>
<reference evidence="10" key="1">
    <citation type="submission" date="2015-07" db="EMBL/GenBank/DDBJ databases">
        <title>Near-Complete Genome Sequence of the Cellulolytic Bacterium Bacteroides (Pseudobacteroides) cellulosolvens ATCC 35603.</title>
        <authorList>
            <person name="Dassa B."/>
            <person name="Utturkar S.M."/>
            <person name="Klingeman D.M."/>
            <person name="Hurt R.A."/>
            <person name="Keller M."/>
            <person name="Xu J."/>
            <person name="Reddy Y.H.K."/>
            <person name="Borovok I."/>
            <person name="Grinberg I.R."/>
            <person name="Lamed R."/>
            <person name="Zhivin O."/>
            <person name="Bayer E.A."/>
            <person name="Brown S.D."/>
        </authorList>
    </citation>
    <scope>NUCLEOTIDE SEQUENCE [LARGE SCALE GENOMIC DNA]</scope>
    <source>
        <strain evidence="10">DSM 2933</strain>
    </source>
</reference>
<dbReference type="OrthoDB" id="157184at2"/>
<name>A0A0L6JLQ2_9FIRM</name>
<comment type="caution">
    <text evidence="9">The sequence shown here is derived from an EMBL/GenBank/DDBJ whole genome shotgun (WGS) entry which is preliminary data.</text>
</comment>